<evidence type="ECO:0000256" key="4">
    <source>
        <dbReference type="ARBA" id="ARBA00023080"/>
    </source>
</evidence>
<proteinExistence type="inferred from homology"/>
<evidence type="ECO:0000256" key="5">
    <source>
        <dbReference type="ARBA" id="ARBA00047686"/>
    </source>
</evidence>
<evidence type="ECO:0000313" key="7">
    <source>
        <dbReference type="EMBL" id="MBS5519632.1"/>
    </source>
</evidence>
<evidence type="ECO:0000256" key="3">
    <source>
        <dbReference type="ARBA" id="ARBA00022801"/>
    </source>
</evidence>
<comment type="caution">
    <text evidence="7">The sequence shown here is derived from an EMBL/GenBank/DDBJ whole genome shotgun (WGS) entry which is preliminary data.</text>
</comment>
<feature type="domain" description="dUTPase-like" evidence="6">
    <location>
        <begin position="31"/>
        <end position="164"/>
    </location>
</feature>
<dbReference type="InterPro" id="IPR033704">
    <property type="entry name" value="dUTPase_trimeric"/>
</dbReference>
<dbReference type="GO" id="GO:0000287">
    <property type="term" value="F:magnesium ion binding"/>
    <property type="evidence" value="ECO:0007669"/>
    <property type="project" value="InterPro"/>
</dbReference>
<gene>
    <name evidence="7" type="primary">dut</name>
    <name evidence="7" type="ORF">KHX13_04785</name>
</gene>
<comment type="similarity">
    <text evidence="1">Belongs to the dUTPase family.</text>
</comment>
<name>A0A943EKM2_9FIRM</name>
<dbReference type="InterPro" id="IPR008181">
    <property type="entry name" value="dUTPase"/>
</dbReference>
<comment type="catalytic activity">
    <reaction evidence="5">
        <text>dUTP + H2O = dUMP + diphosphate + H(+)</text>
        <dbReference type="Rhea" id="RHEA:10248"/>
        <dbReference type="ChEBI" id="CHEBI:15377"/>
        <dbReference type="ChEBI" id="CHEBI:15378"/>
        <dbReference type="ChEBI" id="CHEBI:33019"/>
        <dbReference type="ChEBI" id="CHEBI:61555"/>
        <dbReference type="ChEBI" id="CHEBI:246422"/>
        <dbReference type="EC" id="3.6.1.23"/>
    </reaction>
</comment>
<evidence type="ECO:0000313" key="8">
    <source>
        <dbReference type="Proteomes" id="UP000754226"/>
    </source>
</evidence>
<dbReference type="CDD" id="cd07557">
    <property type="entry name" value="trimeric_dUTPase"/>
    <property type="match status" value="1"/>
</dbReference>
<dbReference type="PANTHER" id="PTHR11241">
    <property type="entry name" value="DEOXYURIDINE 5'-TRIPHOSPHATE NUCLEOTIDOHYDROLASE"/>
    <property type="match status" value="1"/>
</dbReference>
<dbReference type="NCBIfam" id="TIGR00576">
    <property type="entry name" value="dut"/>
    <property type="match status" value="1"/>
</dbReference>
<dbReference type="Gene3D" id="2.70.40.10">
    <property type="match status" value="1"/>
</dbReference>
<keyword evidence="4" id="KW-0546">Nucleotide metabolism</keyword>
<dbReference type="Proteomes" id="UP000754226">
    <property type="component" value="Unassembled WGS sequence"/>
</dbReference>
<reference evidence="7" key="1">
    <citation type="submission" date="2021-02" db="EMBL/GenBank/DDBJ databases">
        <title>Infant gut strain persistence is associated with maternal origin, phylogeny, and functional potential including surface adhesion and iron acquisition.</title>
        <authorList>
            <person name="Lou Y.C."/>
        </authorList>
    </citation>
    <scope>NUCLEOTIDE SEQUENCE</scope>
    <source>
        <strain evidence="7">L3_106_000M1_dasL3_106_000M1_concoct_15</strain>
    </source>
</reference>
<evidence type="ECO:0000256" key="2">
    <source>
        <dbReference type="ARBA" id="ARBA00012379"/>
    </source>
</evidence>
<organism evidence="7 8">
    <name type="scientific">Acidaminococcus intestini</name>
    <dbReference type="NCBI Taxonomy" id="187327"/>
    <lineage>
        <taxon>Bacteria</taxon>
        <taxon>Bacillati</taxon>
        <taxon>Bacillota</taxon>
        <taxon>Negativicutes</taxon>
        <taxon>Acidaminococcales</taxon>
        <taxon>Acidaminococcaceae</taxon>
        <taxon>Acidaminococcus</taxon>
    </lineage>
</organism>
<dbReference type="SUPFAM" id="SSF51283">
    <property type="entry name" value="dUTPase-like"/>
    <property type="match status" value="1"/>
</dbReference>
<dbReference type="InterPro" id="IPR029054">
    <property type="entry name" value="dUTPase-like"/>
</dbReference>
<accession>A0A943EKM2</accession>
<sequence length="166" mass="18110">MAETKTKGKPKATLRKPTAVKVKVKLLSPQAEVPAYKTEGAACFDIKTLEDIDLNTLNAYPKAYMVSTGLAFEIPEGYHMEVYLRSSVGLNTKLRLANGIGIIDSDYRGELKLIVENVSRFPLSIKAGTRIAQAMIVQDPKVAFEVVEELSESKRAEGGFGSTGEE</sequence>
<protein>
    <recommendedName>
        <fullName evidence="2">dUTP diphosphatase</fullName>
        <ecNumber evidence="2">3.6.1.23</ecNumber>
    </recommendedName>
</protein>
<dbReference type="AlphaFoldDB" id="A0A943EKM2"/>
<dbReference type="EMBL" id="JAGZCZ010000005">
    <property type="protein sequence ID" value="MBS5519632.1"/>
    <property type="molecule type" value="Genomic_DNA"/>
</dbReference>
<evidence type="ECO:0000259" key="6">
    <source>
        <dbReference type="Pfam" id="PF00692"/>
    </source>
</evidence>
<dbReference type="GO" id="GO:0004170">
    <property type="term" value="F:dUTP diphosphatase activity"/>
    <property type="evidence" value="ECO:0007669"/>
    <property type="project" value="UniProtKB-EC"/>
</dbReference>
<dbReference type="EC" id="3.6.1.23" evidence="2"/>
<dbReference type="InterPro" id="IPR036157">
    <property type="entry name" value="dUTPase-like_sf"/>
</dbReference>
<dbReference type="PANTHER" id="PTHR11241:SF0">
    <property type="entry name" value="DEOXYURIDINE 5'-TRIPHOSPHATE NUCLEOTIDOHYDROLASE"/>
    <property type="match status" value="1"/>
</dbReference>
<dbReference type="GO" id="GO:0046081">
    <property type="term" value="P:dUTP catabolic process"/>
    <property type="evidence" value="ECO:0007669"/>
    <property type="project" value="InterPro"/>
</dbReference>
<dbReference type="GO" id="GO:0006226">
    <property type="term" value="P:dUMP biosynthetic process"/>
    <property type="evidence" value="ECO:0007669"/>
    <property type="project" value="InterPro"/>
</dbReference>
<dbReference type="NCBIfam" id="NF001862">
    <property type="entry name" value="PRK00601.1"/>
    <property type="match status" value="1"/>
</dbReference>
<keyword evidence="3 7" id="KW-0378">Hydrolase</keyword>
<dbReference type="Pfam" id="PF00692">
    <property type="entry name" value="dUTPase"/>
    <property type="match status" value="1"/>
</dbReference>
<evidence type="ECO:0000256" key="1">
    <source>
        <dbReference type="ARBA" id="ARBA00006581"/>
    </source>
</evidence>